<evidence type="ECO:0000313" key="1">
    <source>
        <dbReference type="EMBL" id="QDU89494.1"/>
    </source>
</evidence>
<dbReference type="RefSeq" id="WP_197526829.1">
    <property type="nucleotide sequence ID" value="NZ_CP036291.1"/>
</dbReference>
<gene>
    <name evidence="1" type="ORF">Pla175_28850</name>
</gene>
<dbReference type="EMBL" id="CP036291">
    <property type="protein sequence ID" value="QDU89494.1"/>
    <property type="molecule type" value="Genomic_DNA"/>
</dbReference>
<protein>
    <submittedName>
        <fullName evidence="1">Uncharacterized protein</fullName>
    </submittedName>
</protein>
<organism evidence="1 2">
    <name type="scientific">Pirellulimonas nuda</name>
    <dbReference type="NCBI Taxonomy" id="2528009"/>
    <lineage>
        <taxon>Bacteria</taxon>
        <taxon>Pseudomonadati</taxon>
        <taxon>Planctomycetota</taxon>
        <taxon>Planctomycetia</taxon>
        <taxon>Pirellulales</taxon>
        <taxon>Lacipirellulaceae</taxon>
        <taxon>Pirellulimonas</taxon>
    </lineage>
</organism>
<dbReference type="Proteomes" id="UP000317429">
    <property type="component" value="Chromosome"/>
</dbReference>
<reference evidence="1 2" key="1">
    <citation type="submission" date="2019-02" db="EMBL/GenBank/DDBJ databases">
        <title>Deep-cultivation of Planctomycetes and their phenomic and genomic characterization uncovers novel biology.</title>
        <authorList>
            <person name="Wiegand S."/>
            <person name="Jogler M."/>
            <person name="Boedeker C."/>
            <person name="Pinto D."/>
            <person name="Vollmers J."/>
            <person name="Rivas-Marin E."/>
            <person name="Kohn T."/>
            <person name="Peeters S.H."/>
            <person name="Heuer A."/>
            <person name="Rast P."/>
            <person name="Oberbeckmann S."/>
            <person name="Bunk B."/>
            <person name="Jeske O."/>
            <person name="Meyerdierks A."/>
            <person name="Storesund J.E."/>
            <person name="Kallscheuer N."/>
            <person name="Luecker S."/>
            <person name="Lage O.M."/>
            <person name="Pohl T."/>
            <person name="Merkel B.J."/>
            <person name="Hornburger P."/>
            <person name="Mueller R.-W."/>
            <person name="Bruemmer F."/>
            <person name="Labrenz M."/>
            <person name="Spormann A.M."/>
            <person name="Op den Camp H."/>
            <person name="Overmann J."/>
            <person name="Amann R."/>
            <person name="Jetten M.S.M."/>
            <person name="Mascher T."/>
            <person name="Medema M.H."/>
            <person name="Devos D.P."/>
            <person name="Kaster A.-K."/>
            <person name="Ovreas L."/>
            <person name="Rohde M."/>
            <person name="Galperin M.Y."/>
            <person name="Jogler C."/>
        </authorList>
    </citation>
    <scope>NUCLEOTIDE SEQUENCE [LARGE SCALE GENOMIC DNA]</scope>
    <source>
        <strain evidence="1 2">Pla175</strain>
    </source>
</reference>
<proteinExistence type="predicted"/>
<accession>A0A518DDD5</accession>
<keyword evidence="2" id="KW-1185">Reference proteome</keyword>
<name>A0A518DDD5_9BACT</name>
<dbReference type="Gene3D" id="3.40.50.720">
    <property type="entry name" value="NAD(P)-binding Rossmann-like Domain"/>
    <property type="match status" value="2"/>
</dbReference>
<dbReference type="KEGG" id="pnd:Pla175_28850"/>
<sequence>MAIPNVIITPHPAGRLIREADRLTGVFVDNLKRFLAGAPVVSAVIPS</sequence>
<dbReference type="AlphaFoldDB" id="A0A518DDD5"/>
<evidence type="ECO:0000313" key="2">
    <source>
        <dbReference type="Proteomes" id="UP000317429"/>
    </source>
</evidence>